<evidence type="ECO:0000313" key="1">
    <source>
        <dbReference type="EMBL" id="SFF68253.1"/>
    </source>
</evidence>
<accession>A0A1I2KP16</accession>
<organism evidence="1 2">
    <name type="scientific">Halobacillus alkaliphilus</name>
    <dbReference type="NCBI Taxonomy" id="396056"/>
    <lineage>
        <taxon>Bacteria</taxon>
        <taxon>Bacillati</taxon>
        <taxon>Bacillota</taxon>
        <taxon>Bacilli</taxon>
        <taxon>Bacillales</taxon>
        <taxon>Bacillaceae</taxon>
        <taxon>Halobacillus</taxon>
    </lineage>
</organism>
<protein>
    <submittedName>
        <fullName evidence="1">Uncharacterized protein</fullName>
    </submittedName>
</protein>
<dbReference type="EMBL" id="FOOG01000005">
    <property type="protein sequence ID" value="SFF68253.1"/>
    <property type="molecule type" value="Genomic_DNA"/>
</dbReference>
<gene>
    <name evidence="1" type="ORF">SAMN05216353_10597</name>
</gene>
<keyword evidence="2" id="KW-1185">Reference proteome</keyword>
<sequence>MLNKVSKLFLLQQVKQVFATRRGVKRFIHQGHTVGIEQATCNHCRKVFRSLFYACKLNVTRYWRNMLSCN</sequence>
<proteinExistence type="predicted"/>
<reference evidence="2" key="1">
    <citation type="submission" date="2016-10" db="EMBL/GenBank/DDBJ databases">
        <authorList>
            <person name="Varghese N."/>
            <person name="Submissions S."/>
        </authorList>
    </citation>
    <scope>NUCLEOTIDE SEQUENCE [LARGE SCALE GENOMIC DNA]</scope>
    <source>
        <strain evidence="2">FP5</strain>
    </source>
</reference>
<evidence type="ECO:0000313" key="2">
    <source>
        <dbReference type="Proteomes" id="UP000198897"/>
    </source>
</evidence>
<dbReference type="Proteomes" id="UP000198897">
    <property type="component" value="Unassembled WGS sequence"/>
</dbReference>
<name>A0A1I2KP16_9BACI</name>
<dbReference type="AlphaFoldDB" id="A0A1I2KP16"/>